<evidence type="ECO:0000313" key="2">
    <source>
        <dbReference type="Proteomes" id="UP001501005"/>
    </source>
</evidence>
<name>A0ABP4ACK8_9ACTN</name>
<dbReference type="Proteomes" id="UP001501005">
    <property type="component" value="Unassembled WGS sequence"/>
</dbReference>
<accession>A0ABP4ACK8</accession>
<comment type="caution">
    <text evidence="1">The sequence shown here is derived from an EMBL/GenBank/DDBJ whole genome shotgun (WGS) entry which is preliminary data.</text>
</comment>
<keyword evidence="2" id="KW-1185">Reference proteome</keyword>
<evidence type="ECO:0000313" key="1">
    <source>
        <dbReference type="EMBL" id="GAA0934670.1"/>
    </source>
</evidence>
<proteinExistence type="predicted"/>
<dbReference type="EMBL" id="BAAAHG010000151">
    <property type="protein sequence ID" value="GAA0934670.1"/>
    <property type="molecule type" value="Genomic_DNA"/>
</dbReference>
<reference evidence="2" key="1">
    <citation type="journal article" date="2019" name="Int. J. Syst. Evol. Microbiol.">
        <title>The Global Catalogue of Microorganisms (GCM) 10K type strain sequencing project: providing services to taxonomists for standard genome sequencing and annotation.</title>
        <authorList>
            <consortium name="The Broad Institute Genomics Platform"/>
            <consortium name="The Broad Institute Genome Sequencing Center for Infectious Disease"/>
            <person name="Wu L."/>
            <person name="Ma J."/>
        </authorList>
    </citation>
    <scope>NUCLEOTIDE SEQUENCE [LARGE SCALE GENOMIC DNA]</scope>
    <source>
        <strain evidence="2">JCM 10673</strain>
    </source>
</reference>
<protein>
    <submittedName>
        <fullName evidence="1">Uncharacterized protein</fullName>
    </submittedName>
</protein>
<gene>
    <name evidence="1" type="ORF">GCM10009549_58260</name>
</gene>
<organism evidence="1 2">
    <name type="scientific">Streptomyces thermoalcalitolerans</name>
    <dbReference type="NCBI Taxonomy" id="65605"/>
    <lineage>
        <taxon>Bacteria</taxon>
        <taxon>Bacillati</taxon>
        <taxon>Actinomycetota</taxon>
        <taxon>Actinomycetes</taxon>
        <taxon>Kitasatosporales</taxon>
        <taxon>Streptomycetaceae</taxon>
        <taxon>Streptomyces</taxon>
    </lineage>
</organism>
<sequence>MTTEVRQGEYGVDGNHEFKITDVADNGSEVQIEYLSDGERAWFQSNRFDREAPGFDWQLH</sequence>